<reference evidence="13" key="1">
    <citation type="journal article" date="2014" name="Genome Biol.">
        <title>Genome analysis of a major urban malaria vector mosquito, Anopheles stephensi.</title>
        <authorList>
            <person name="Jiang X."/>
            <person name="Peery A."/>
            <person name="Hall A.B."/>
            <person name="Sharma A."/>
            <person name="Chen X.G."/>
            <person name="Waterhouse R.M."/>
            <person name="Komissarov A."/>
            <person name="Riehle M.M."/>
            <person name="Shouche Y."/>
            <person name="Sharakhova M.V."/>
            <person name="Lawson D."/>
            <person name="Pakpour N."/>
            <person name="Arensburger P."/>
            <person name="Davidson V.L."/>
            <person name="Eiglmeier K."/>
            <person name="Emrich S."/>
            <person name="George P."/>
            <person name="Kennedy R.C."/>
            <person name="Mane S.P."/>
            <person name="Maslen G."/>
            <person name="Oringanje C."/>
            <person name="Qi Y."/>
            <person name="Settlage R."/>
            <person name="Tojo M."/>
            <person name="Tubio J.M."/>
            <person name="Unger M.F."/>
            <person name="Wang B."/>
            <person name="Vernick K.D."/>
            <person name="Ribeiro J.M."/>
            <person name="James A.A."/>
            <person name="Michel K."/>
            <person name="Riehle M.A."/>
            <person name="Luckhart S."/>
            <person name="Sharakhov I.V."/>
            <person name="Tu Z."/>
        </authorList>
    </citation>
    <scope>NUCLEOTIDE SEQUENCE [LARGE SCALE GENOMIC DNA]</scope>
    <source>
        <strain evidence="13">Indian</strain>
    </source>
</reference>
<dbReference type="GO" id="GO:0032543">
    <property type="term" value="P:mitochondrial translation"/>
    <property type="evidence" value="ECO:0007669"/>
    <property type="project" value="InterPro"/>
</dbReference>
<dbReference type="InterPro" id="IPR002885">
    <property type="entry name" value="PPR_rpt"/>
</dbReference>
<dbReference type="Proteomes" id="UP000076408">
    <property type="component" value="Unassembled WGS sequence"/>
</dbReference>
<evidence type="ECO:0000256" key="10">
    <source>
        <dbReference type="ARBA" id="ARBA00023274"/>
    </source>
</evidence>
<keyword evidence="7" id="KW-0809">Transit peptide</keyword>
<keyword evidence="6" id="KW-0694">RNA-binding</keyword>
<dbReference type="FunFam" id="1.25.40.10:FF:001004">
    <property type="entry name" value="Protein PTCD3 homolog, mitochondrial"/>
    <property type="match status" value="1"/>
</dbReference>
<dbReference type="VEuPathDB" id="VectorBase:ASTE010989"/>
<dbReference type="Pfam" id="PF13812">
    <property type="entry name" value="PPR_3"/>
    <property type="match status" value="1"/>
</dbReference>
<dbReference type="Gene3D" id="1.25.40.10">
    <property type="entry name" value="Tetratricopeptide repeat domain"/>
    <property type="match status" value="1"/>
</dbReference>
<dbReference type="STRING" id="30069.A0A182Y0Q4"/>
<dbReference type="GO" id="GO:1990904">
    <property type="term" value="C:ribonucleoprotein complex"/>
    <property type="evidence" value="ECO:0007669"/>
    <property type="project" value="UniProtKB-KW"/>
</dbReference>
<name>A0A182Y0Q4_ANOST</name>
<dbReference type="GO" id="GO:0005840">
    <property type="term" value="C:ribosome"/>
    <property type="evidence" value="ECO:0007669"/>
    <property type="project" value="UniProtKB-KW"/>
</dbReference>
<evidence type="ECO:0000313" key="13">
    <source>
        <dbReference type="Proteomes" id="UP000076408"/>
    </source>
</evidence>
<dbReference type="VEuPathDB" id="VectorBase:ASTEI02040"/>
<keyword evidence="4" id="KW-0677">Repeat</keyword>
<evidence type="ECO:0000256" key="7">
    <source>
        <dbReference type="ARBA" id="ARBA00022946"/>
    </source>
</evidence>
<evidence type="ECO:0000256" key="3">
    <source>
        <dbReference type="ARBA" id="ARBA00022730"/>
    </source>
</evidence>
<evidence type="ECO:0000256" key="6">
    <source>
        <dbReference type="ARBA" id="ARBA00022884"/>
    </source>
</evidence>
<protein>
    <recommendedName>
        <fullName evidence="11">Small ribosomal subunit protein mS39</fullName>
    </recommendedName>
</protein>
<dbReference type="EnsemblMetazoa" id="ASTEI02040-RA">
    <property type="protein sequence ID" value="ASTEI02040-PA"/>
    <property type="gene ID" value="ASTEI02040"/>
</dbReference>
<keyword evidence="10" id="KW-0687">Ribonucleoprotein</keyword>
<keyword evidence="8" id="KW-0689">Ribosomal protein</keyword>
<dbReference type="Pfam" id="PF22330">
    <property type="entry name" value="Rib_mS39_PPR"/>
    <property type="match status" value="1"/>
</dbReference>
<dbReference type="GO" id="GO:0006417">
    <property type="term" value="P:regulation of translation"/>
    <property type="evidence" value="ECO:0007669"/>
    <property type="project" value="UniProtKB-KW"/>
</dbReference>
<comment type="similarity">
    <text evidence="2">Belongs to the mitochondrion-specific ribosomal protein mS39 family.</text>
</comment>
<keyword evidence="5" id="KW-0810">Translation regulation</keyword>
<evidence type="ECO:0000256" key="8">
    <source>
        <dbReference type="ARBA" id="ARBA00022980"/>
    </source>
</evidence>
<comment type="subcellular location">
    <subcellularLocation>
        <location evidence="1">Mitochondrion</location>
    </subcellularLocation>
</comment>
<proteinExistence type="inferred from homology"/>
<sequence length="683" mass="78077">MNNLWKSMYRLRLHSRNHTLAYGKVLCVPQSTTTTHQPASASSTEAGVPKEKLVIPTRIERGPTDILMALSATVGFDPTAPHYKYHDDPYLIPTSNANKKTFALAQEAGRKAAHWIRQENAHLFQHKEADPPVQAFAPTMVYNEESKVETTDLQKLVDSVEVKDAILVYNLLKKSGIEVGDELKQQLLELVCFYNHEDTLPEQLIEERWFRQGTVGRERQRKTWKDFELAEELFHGLETKRPEHYCAMIRGMARFFQVEKAWALYQETIEKGIELDTNTFNSLLHIASFLKESYDKRWDLVCEVMTTMKQQQLRPNLGTLNGILQTVTTIGGYNHPRTYALKTLAEFKKLGIEPSLATWYYLLVIFCRERGPVSHVLHDIMNEIEGKEFTIQDPKDTFFFVTAMDVCRNHLHDKELAKRVNQLLHHGENYNLIGDSYKESIYYRHYFTLLATTEPLESFLETYHLLVPNVYTPEPSVMEDILRSVEMTTAIEHIPLLWSHMVQFDHTNRENLVNLLLHIMVTNEPSTDDPKHADLVQRFANIAWDMWNRMEERAAAPRATTSTGMPGPMLGDVLLLCSRAGDYEKASAVFTKLSKEQNSIVGEPRVDGLREFVNLCIANRTPSVAIQCLQYCSENGFPESVDIGRHIFRSFALDQSQVSKIRSLVGAEAVKPVGTKEEAAGSE</sequence>
<keyword evidence="3" id="KW-0699">rRNA-binding</keyword>
<dbReference type="AlphaFoldDB" id="A0A182Y0Q4"/>
<accession>A0A182Y0Q4</accession>
<dbReference type="GO" id="GO:0019843">
    <property type="term" value="F:rRNA binding"/>
    <property type="evidence" value="ECO:0007669"/>
    <property type="project" value="UniProtKB-KW"/>
</dbReference>
<keyword evidence="9" id="KW-0496">Mitochondrion</keyword>
<dbReference type="NCBIfam" id="TIGR00756">
    <property type="entry name" value="PPR"/>
    <property type="match status" value="1"/>
</dbReference>
<dbReference type="GO" id="GO:0043024">
    <property type="term" value="F:ribosomal small subunit binding"/>
    <property type="evidence" value="ECO:0007669"/>
    <property type="project" value="InterPro"/>
</dbReference>
<keyword evidence="13" id="KW-1185">Reference proteome</keyword>
<dbReference type="VEuPathDB" id="VectorBase:ASTEI20_030987"/>
<evidence type="ECO:0000256" key="2">
    <source>
        <dbReference type="ARBA" id="ARBA00008551"/>
    </source>
</evidence>
<evidence type="ECO:0000256" key="11">
    <source>
        <dbReference type="ARBA" id="ARBA00035134"/>
    </source>
</evidence>
<dbReference type="InterPro" id="IPR055063">
    <property type="entry name" value="Rib_mS39_PPR"/>
</dbReference>
<dbReference type="PANTHER" id="PTHR16276:SF1">
    <property type="entry name" value="SMALL RIBOSOMAL SUBUNIT PROTEIN MS39"/>
    <property type="match status" value="1"/>
</dbReference>
<dbReference type="PANTHER" id="PTHR16276">
    <property type="entry name" value="PENTATRICOPEPTIDE REPEAT DOMAIN-CONTAINING PROTEIN 3"/>
    <property type="match status" value="1"/>
</dbReference>
<evidence type="ECO:0000256" key="1">
    <source>
        <dbReference type="ARBA" id="ARBA00004173"/>
    </source>
</evidence>
<evidence type="ECO:0000256" key="4">
    <source>
        <dbReference type="ARBA" id="ARBA00022737"/>
    </source>
</evidence>
<evidence type="ECO:0000256" key="5">
    <source>
        <dbReference type="ARBA" id="ARBA00022845"/>
    </source>
</evidence>
<evidence type="ECO:0000313" key="12">
    <source>
        <dbReference type="EnsemblMetazoa" id="ASTEI02040-PA"/>
    </source>
</evidence>
<dbReference type="OMA" id="FMHQEAQ"/>
<reference evidence="12" key="2">
    <citation type="submission" date="2020-05" db="UniProtKB">
        <authorList>
            <consortium name="EnsemblMetazoa"/>
        </authorList>
    </citation>
    <scope>IDENTIFICATION</scope>
    <source>
        <strain evidence="12">Indian</strain>
    </source>
</reference>
<evidence type="ECO:0000256" key="9">
    <source>
        <dbReference type="ARBA" id="ARBA00023128"/>
    </source>
</evidence>
<organism evidence="12 13">
    <name type="scientific">Anopheles stephensi</name>
    <name type="common">Indo-Pakistan malaria mosquito</name>
    <dbReference type="NCBI Taxonomy" id="30069"/>
    <lineage>
        <taxon>Eukaryota</taxon>
        <taxon>Metazoa</taxon>
        <taxon>Ecdysozoa</taxon>
        <taxon>Arthropoda</taxon>
        <taxon>Hexapoda</taxon>
        <taxon>Insecta</taxon>
        <taxon>Pterygota</taxon>
        <taxon>Neoptera</taxon>
        <taxon>Endopterygota</taxon>
        <taxon>Diptera</taxon>
        <taxon>Nematocera</taxon>
        <taxon>Culicoidea</taxon>
        <taxon>Culicidae</taxon>
        <taxon>Anophelinae</taxon>
        <taxon>Anopheles</taxon>
    </lineage>
</organism>
<dbReference type="InterPro" id="IPR037387">
    <property type="entry name" value="PTCD3"/>
</dbReference>
<dbReference type="PROSITE" id="PS51375">
    <property type="entry name" value="PPR"/>
    <property type="match status" value="1"/>
</dbReference>
<dbReference type="GO" id="GO:0005739">
    <property type="term" value="C:mitochondrion"/>
    <property type="evidence" value="ECO:0007669"/>
    <property type="project" value="UniProtKB-SubCell"/>
</dbReference>
<dbReference type="InterPro" id="IPR011990">
    <property type="entry name" value="TPR-like_helical_dom_sf"/>
</dbReference>